<keyword evidence="8" id="KW-1185">Reference proteome</keyword>
<proteinExistence type="inferred from homology"/>
<dbReference type="OrthoDB" id="8935730at2759"/>
<dbReference type="GO" id="GO:0030246">
    <property type="term" value="F:carbohydrate binding"/>
    <property type="evidence" value="ECO:0007669"/>
    <property type="project" value="UniProtKB-KW"/>
</dbReference>
<feature type="domain" description="C-type lectin" evidence="6">
    <location>
        <begin position="34"/>
        <end position="107"/>
    </location>
</feature>
<dbReference type="PANTHER" id="PTHR45710:SF8">
    <property type="entry name" value="RERATING FAMILY MEMBER 4"/>
    <property type="match status" value="1"/>
</dbReference>
<evidence type="ECO:0000256" key="5">
    <source>
        <dbReference type="ARBA" id="ARBA00022734"/>
    </source>
</evidence>
<evidence type="ECO:0000256" key="4">
    <source>
        <dbReference type="ARBA" id="ARBA00022525"/>
    </source>
</evidence>
<accession>A0A8C6V490</accession>
<evidence type="ECO:0000256" key="2">
    <source>
        <dbReference type="ARBA" id="ARBA00004613"/>
    </source>
</evidence>
<dbReference type="GO" id="GO:0005576">
    <property type="term" value="C:extracellular region"/>
    <property type="evidence" value="ECO:0007669"/>
    <property type="project" value="UniProtKB-SubCell"/>
</dbReference>
<organism evidence="7 8">
    <name type="scientific">Naja naja</name>
    <name type="common">Indian cobra</name>
    <dbReference type="NCBI Taxonomy" id="35670"/>
    <lineage>
        <taxon>Eukaryota</taxon>
        <taxon>Metazoa</taxon>
        <taxon>Chordata</taxon>
        <taxon>Craniata</taxon>
        <taxon>Vertebrata</taxon>
        <taxon>Euteleostomi</taxon>
        <taxon>Lepidosauria</taxon>
        <taxon>Squamata</taxon>
        <taxon>Bifurcata</taxon>
        <taxon>Unidentata</taxon>
        <taxon>Episquamata</taxon>
        <taxon>Toxicofera</taxon>
        <taxon>Serpentes</taxon>
        <taxon>Colubroidea</taxon>
        <taxon>Elapidae</taxon>
        <taxon>Elapinae</taxon>
        <taxon>Naja</taxon>
    </lineage>
</organism>
<dbReference type="GO" id="GO:0005886">
    <property type="term" value="C:plasma membrane"/>
    <property type="evidence" value="ECO:0007669"/>
    <property type="project" value="UniProtKB-SubCell"/>
</dbReference>
<dbReference type="PANTHER" id="PTHR45710">
    <property type="entry name" value="C-TYPE LECTIN DOMAIN-CONTAINING PROTEIN 180"/>
    <property type="match status" value="1"/>
</dbReference>
<reference evidence="7" key="1">
    <citation type="submission" date="2025-08" db="UniProtKB">
        <authorList>
            <consortium name="Ensembl"/>
        </authorList>
    </citation>
    <scope>IDENTIFICATION</scope>
</reference>
<dbReference type="InterPro" id="IPR016186">
    <property type="entry name" value="C-type_lectin-like/link_sf"/>
</dbReference>
<dbReference type="PROSITE" id="PS50041">
    <property type="entry name" value="C_TYPE_LECTIN_2"/>
    <property type="match status" value="1"/>
</dbReference>
<dbReference type="Gene3D" id="3.10.100.10">
    <property type="entry name" value="Mannose-Binding Protein A, subunit A"/>
    <property type="match status" value="1"/>
</dbReference>
<dbReference type="SMART" id="SM00034">
    <property type="entry name" value="CLECT"/>
    <property type="match status" value="1"/>
</dbReference>
<dbReference type="GeneTree" id="ENSGT00940000161987"/>
<comment type="similarity">
    <text evidence="3">Belongs to the true venom lectin family.</text>
</comment>
<dbReference type="Pfam" id="PF00059">
    <property type="entry name" value="Lectin_C"/>
    <property type="match status" value="1"/>
</dbReference>
<sequence length="136" mass="16363">YWLRKPTLNPDDCKRLLAASEHGKRPCLTDWIWHQKKCFYFSDKEESWSASQDFCSFYNASLAIIEKEEMYFVQRYKGSAPHWIGLQREPKQPWKWVNGNWHAVYSSSRAVLHIFINANFVPKTREFREWKQANVM</sequence>
<dbReference type="SUPFAM" id="SSF56436">
    <property type="entry name" value="C-type lectin-like"/>
    <property type="match status" value="1"/>
</dbReference>
<dbReference type="InterPro" id="IPR033992">
    <property type="entry name" value="NKR-like_CTLD"/>
</dbReference>
<dbReference type="InterPro" id="IPR050828">
    <property type="entry name" value="C-type_lectin/matrix_domain"/>
</dbReference>
<evidence type="ECO:0000313" key="8">
    <source>
        <dbReference type="Proteomes" id="UP000694559"/>
    </source>
</evidence>
<keyword evidence="4" id="KW-0964">Secreted</keyword>
<evidence type="ECO:0000313" key="7">
    <source>
        <dbReference type="Ensembl" id="ENSNNAP00000000716.1"/>
    </source>
</evidence>
<dbReference type="Ensembl" id="ENSNNAT00000000756.1">
    <property type="protein sequence ID" value="ENSNNAP00000000716.1"/>
    <property type="gene ID" value="ENSNNAG00000000505.1"/>
</dbReference>
<keyword evidence="5" id="KW-0430">Lectin</keyword>
<dbReference type="CDD" id="cd03593">
    <property type="entry name" value="CLECT_NK_receptors_like"/>
    <property type="match status" value="1"/>
</dbReference>
<evidence type="ECO:0000259" key="6">
    <source>
        <dbReference type="PROSITE" id="PS50041"/>
    </source>
</evidence>
<evidence type="ECO:0000256" key="3">
    <source>
        <dbReference type="ARBA" id="ARBA00006250"/>
    </source>
</evidence>
<dbReference type="InterPro" id="IPR001304">
    <property type="entry name" value="C-type_lectin-like"/>
</dbReference>
<dbReference type="InterPro" id="IPR016187">
    <property type="entry name" value="CTDL_fold"/>
</dbReference>
<dbReference type="AlphaFoldDB" id="A0A8C6V490"/>
<evidence type="ECO:0000256" key="1">
    <source>
        <dbReference type="ARBA" id="ARBA00004401"/>
    </source>
</evidence>
<name>A0A8C6V490_NAJNA</name>
<protein>
    <recommendedName>
        <fullName evidence="6">C-type lectin domain-containing protein</fullName>
    </recommendedName>
</protein>
<dbReference type="Proteomes" id="UP000694559">
    <property type="component" value="Unplaced"/>
</dbReference>
<reference evidence="7" key="2">
    <citation type="submission" date="2025-09" db="UniProtKB">
        <authorList>
            <consortium name="Ensembl"/>
        </authorList>
    </citation>
    <scope>IDENTIFICATION</scope>
</reference>
<comment type="subcellular location">
    <subcellularLocation>
        <location evidence="1">Cell membrane</location>
        <topology evidence="1">Single-pass type II membrane protein</topology>
    </subcellularLocation>
    <subcellularLocation>
        <location evidence="2">Secreted</location>
    </subcellularLocation>
</comment>